<evidence type="ECO:0000256" key="6">
    <source>
        <dbReference type="ARBA" id="ARBA00022692"/>
    </source>
</evidence>
<dbReference type="RefSeq" id="WP_119432314.1">
    <property type="nucleotide sequence ID" value="NZ_QWGE01000003.1"/>
</dbReference>
<name>A0A399S774_9BACT</name>
<dbReference type="InterPro" id="IPR037682">
    <property type="entry name" value="TonB_C"/>
</dbReference>
<dbReference type="Gene3D" id="2.20.110.10">
    <property type="entry name" value="Histone H3 K4-specific methyltransferase SET7/9 N-terminal domain"/>
    <property type="match status" value="1"/>
</dbReference>
<evidence type="ECO:0000256" key="9">
    <source>
        <dbReference type="ARBA" id="ARBA00023136"/>
    </source>
</evidence>
<proteinExistence type="inferred from homology"/>
<keyword evidence="9" id="KW-0472">Membrane</keyword>
<organism evidence="12 13">
    <name type="scientific">Pontibacter oryzae</name>
    <dbReference type="NCBI Taxonomy" id="2304593"/>
    <lineage>
        <taxon>Bacteria</taxon>
        <taxon>Pseudomonadati</taxon>
        <taxon>Bacteroidota</taxon>
        <taxon>Cytophagia</taxon>
        <taxon>Cytophagales</taxon>
        <taxon>Hymenobacteraceae</taxon>
        <taxon>Pontibacter</taxon>
    </lineage>
</organism>
<dbReference type="OrthoDB" id="9812355at2"/>
<reference evidence="13" key="1">
    <citation type="submission" date="2018-08" db="EMBL/GenBank/DDBJ databases">
        <title>Mucilaginibacter sp. MYSH2.</title>
        <authorList>
            <person name="Seo T."/>
        </authorList>
    </citation>
    <scope>NUCLEOTIDE SEQUENCE [LARGE SCALE GENOMIC DNA]</scope>
    <source>
        <strain evidence="13">KIRAN</strain>
    </source>
</reference>
<evidence type="ECO:0000256" key="1">
    <source>
        <dbReference type="ARBA" id="ARBA00004383"/>
    </source>
</evidence>
<keyword evidence="3" id="KW-0813">Transport</keyword>
<dbReference type="Gene3D" id="3.30.1150.10">
    <property type="match status" value="1"/>
</dbReference>
<dbReference type="GO" id="GO:0031992">
    <property type="term" value="F:energy transducer activity"/>
    <property type="evidence" value="ECO:0007669"/>
    <property type="project" value="TreeGrafter"/>
</dbReference>
<keyword evidence="10" id="KW-0732">Signal</keyword>
<feature type="domain" description="TonB C-terminal" evidence="11">
    <location>
        <begin position="192"/>
        <end position="281"/>
    </location>
</feature>
<evidence type="ECO:0000256" key="8">
    <source>
        <dbReference type="ARBA" id="ARBA00022989"/>
    </source>
</evidence>
<comment type="similarity">
    <text evidence="2">Belongs to the TonB family.</text>
</comment>
<evidence type="ECO:0000256" key="4">
    <source>
        <dbReference type="ARBA" id="ARBA00022475"/>
    </source>
</evidence>
<comment type="caution">
    <text evidence="12">The sequence shown here is derived from an EMBL/GenBank/DDBJ whole genome shotgun (WGS) entry which is preliminary data.</text>
</comment>
<dbReference type="SUPFAM" id="SSF82185">
    <property type="entry name" value="Histone H3 K4-specific methyltransferase SET7/9 N-terminal domain"/>
    <property type="match status" value="1"/>
</dbReference>
<dbReference type="EMBL" id="QWGE01000003">
    <property type="protein sequence ID" value="RIJ37657.1"/>
    <property type="molecule type" value="Genomic_DNA"/>
</dbReference>
<dbReference type="NCBIfam" id="TIGR01352">
    <property type="entry name" value="tonB_Cterm"/>
    <property type="match status" value="1"/>
</dbReference>
<dbReference type="PANTHER" id="PTHR33446:SF2">
    <property type="entry name" value="PROTEIN TONB"/>
    <property type="match status" value="1"/>
</dbReference>
<dbReference type="Proteomes" id="UP000266005">
    <property type="component" value="Unassembled WGS sequence"/>
</dbReference>
<dbReference type="PROSITE" id="PS52015">
    <property type="entry name" value="TONB_CTD"/>
    <property type="match status" value="1"/>
</dbReference>
<dbReference type="InterPro" id="IPR051045">
    <property type="entry name" value="TonB-dependent_transducer"/>
</dbReference>
<keyword evidence="6" id="KW-0812">Transmembrane</keyword>
<evidence type="ECO:0000256" key="10">
    <source>
        <dbReference type="SAM" id="SignalP"/>
    </source>
</evidence>
<dbReference type="GO" id="GO:0015031">
    <property type="term" value="P:protein transport"/>
    <property type="evidence" value="ECO:0007669"/>
    <property type="project" value="UniProtKB-KW"/>
</dbReference>
<evidence type="ECO:0000313" key="12">
    <source>
        <dbReference type="EMBL" id="RIJ37657.1"/>
    </source>
</evidence>
<evidence type="ECO:0000256" key="2">
    <source>
        <dbReference type="ARBA" id="ARBA00006555"/>
    </source>
</evidence>
<gene>
    <name evidence="12" type="ORF">D1627_11170</name>
</gene>
<feature type="signal peptide" evidence="10">
    <location>
        <begin position="1"/>
        <end position="29"/>
    </location>
</feature>
<evidence type="ECO:0000313" key="13">
    <source>
        <dbReference type="Proteomes" id="UP000266005"/>
    </source>
</evidence>
<keyword evidence="7" id="KW-0653">Protein transport</keyword>
<keyword evidence="13" id="KW-1185">Reference proteome</keyword>
<protein>
    <submittedName>
        <fullName evidence="12">TonB family protein</fullName>
    </submittedName>
</protein>
<dbReference type="PANTHER" id="PTHR33446">
    <property type="entry name" value="PROTEIN TONB-RELATED"/>
    <property type="match status" value="1"/>
</dbReference>
<dbReference type="AlphaFoldDB" id="A0A399S774"/>
<accession>A0A399S774</accession>
<evidence type="ECO:0000256" key="7">
    <source>
        <dbReference type="ARBA" id="ARBA00022927"/>
    </source>
</evidence>
<feature type="chain" id="PRO_5017301672" evidence="10">
    <location>
        <begin position="30"/>
        <end position="281"/>
    </location>
</feature>
<dbReference type="GO" id="GO:0055085">
    <property type="term" value="P:transmembrane transport"/>
    <property type="evidence" value="ECO:0007669"/>
    <property type="project" value="InterPro"/>
</dbReference>
<evidence type="ECO:0000259" key="11">
    <source>
        <dbReference type="PROSITE" id="PS52015"/>
    </source>
</evidence>
<dbReference type="GO" id="GO:0098797">
    <property type="term" value="C:plasma membrane protein complex"/>
    <property type="evidence" value="ECO:0007669"/>
    <property type="project" value="TreeGrafter"/>
</dbReference>
<comment type="subcellular location">
    <subcellularLocation>
        <location evidence="1">Cell inner membrane</location>
        <topology evidence="1">Single-pass membrane protein</topology>
        <orientation evidence="1">Periplasmic side</orientation>
    </subcellularLocation>
</comment>
<sequence>MNIIDLTHSKRMLLLLTGVVFCALLPAHAQTKQVRYLSETQKEVPASEAYFIDVKEINEAGGGTRTRFLAKDSTKVHQLTYSNFEGGKENLGHLNGPYSEWHESGHFKIKASYENNKLNGEYSAWYDSGQLQYTCKYKNNMVQDTLVGYFESGKVRRIEIYEQGKVVSGKVYNEAGAELSYFPMREMPVFPGGEQAMLRWLATNIKYPKSTRKAKVQGLVLVSYVVNEQGKLENIELIKGIHPDADAEALRVIHTMLVWIAGKYEGEAVPVHYTLPIRFSL</sequence>
<dbReference type="InterPro" id="IPR006260">
    <property type="entry name" value="TonB/TolA_C"/>
</dbReference>
<evidence type="ECO:0000256" key="3">
    <source>
        <dbReference type="ARBA" id="ARBA00022448"/>
    </source>
</evidence>
<evidence type="ECO:0000256" key="5">
    <source>
        <dbReference type="ARBA" id="ARBA00022519"/>
    </source>
</evidence>
<dbReference type="Pfam" id="PF03544">
    <property type="entry name" value="TonB_C"/>
    <property type="match status" value="1"/>
</dbReference>
<keyword evidence="4" id="KW-1003">Cell membrane</keyword>
<keyword evidence="5" id="KW-0997">Cell inner membrane</keyword>
<dbReference type="SUPFAM" id="SSF74653">
    <property type="entry name" value="TolA/TonB C-terminal domain"/>
    <property type="match status" value="1"/>
</dbReference>
<keyword evidence="8" id="KW-1133">Transmembrane helix</keyword>